<name>A0A917SVH7_9ACTN</name>
<dbReference type="Gene3D" id="3.40.630.10">
    <property type="entry name" value="Zn peptidases"/>
    <property type="match status" value="1"/>
</dbReference>
<dbReference type="RefSeq" id="WP_188941124.1">
    <property type="nucleotide sequence ID" value="NZ_BMNA01000003.1"/>
</dbReference>
<organism evidence="1 2">
    <name type="scientific">Nakamurella endophytica</name>
    <dbReference type="NCBI Taxonomy" id="1748367"/>
    <lineage>
        <taxon>Bacteria</taxon>
        <taxon>Bacillati</taxon>
        <taxon>Actinomycetota</taxon>
        <taxon>Actinomycetes</taxon>
        <taxon>Nakamurellales</taxon>
        <taxon>Nakamurellaceae</taxon>
        <taxon>Nakamurella</taxon>
    </lineage>
</organism>
<dbReference type="AlphaFoldDB" id="A0A917SVH7"/>
<accession>A0A917SVH7</accession>
<reference evidence="1" key="2">
    <citation type="submission" date="2020-09" db="EMBL/GenBank/DDBJ databases">
        <authorList>
            <person name="Sun Q."/>
            <person name="Zhou Y."/>
        </authorList>
    </citation>
    <scope>NUCLEOTIDE SEQUENCE</scope>
    <source>
        <strain evidence="1">CGMCC 4.7308</strain>
    </source>
</reference>
<dbReference type="EMBL" id="BMNA01000003">
    <property type="protein sequence ID" value="GGL98080.1"/>
    <property type="molecule type" value="Genomic_DNA"/>
</dbReference>
<protein>
    <submittedName>
        <fullName evidence="1">Uncharacterized protein</fullName>
    </submittedName>
</protein>
<proteinExistence type="predicted"/>
<evidence type="ECO:0000313" key="1">
    <source>
        <dbReference type="EMBL" id="GGL98080.1"/>
    </source>
</evidence>
<comment type="caution">
    <text evidence="1">The sequence shown here is derived from an EMBL/GenBank/DDBJ whole genome shotgun (WGS) entry which is preliminary data.</text>
</comment>
<dbReference type="Proteomes" id="UP000655208">
    <property type="component" value="Unassembled WGS sequence"/>
</dbReference>
<keyword evidence="2" id="KW-1185">Reference proteome</keyword>
<reference evidence="1" key="1">
    <citation type="journal article" date="2014" name="Int. J. Syst. Evol. Microbiol.">
        <title>Complete genome sequence of Corynebacterium casei LMG S-19264T (=DSM 44701T), isolated from a smear-ripened cheese.</title>
        <authorList>
            <consortium name="US DOE Joint Genome Institute (JGI-PGF)"/>
            <person name="Walter F."/>
            <person name="Albersmeier A."/>
            <person name="Kalinowski J."/>
            <person name="Ruckert C."/>
        </authorList>
    </citation>
    <scope>NUCLEOTIDE SEQUENCE</scope>
    <source>
        <strain evidence="1">CGMCC 4.7308</strain>
    </source>
</reference>
<sequence length="51" mass="5690">MVSVDAMLQEWRERLAPEVARLVRIPSVSPAFDRSWAERGHLDEVVGAAAD</sequence>
<gene>
    <name evidence="1" type="ORF">GCM10011594_17430</name>
</gene>
<evidence type="ECO:0000313" key="2">
    <source>
        <dbReference type="Proteomes" id="UP000655208"/>
    </source>
</evidence>